<dbReference type="InterPro" id="IPR008974">
    <property type="entry name" value="TRAF-like"/>
</dbReference>
<proteinExistence type="predicted"/>
<dbReference type="Proteomes" id="UP000663829">
    <property type="component" value="Unassembled WGS sequence"/>
</dbReference>
<feature type="domain" description="MATH" evidence="1">
    <location>
        <begin position="1"/>
        <end position="35"/>
    </location>
</feature>
<keyword evidence="4" id="KW-1185">Reference proteome</keyword>
<sequence>MNVASGIPKFFPLPMIQQENNNYVQDNTMFIKVVVDFADFSKMMLPYALSLNPGLPSHVQQHFIKQEIQRRV</sequence>
<dbReference type="Proteomes" id="UP000681722">
    <property type="component" value="Unassembled WGS sequence"/>
</dbReference>
<dbReference type="SUPFAM" id="SSF49599">
    <property type="entry name" value="TRAF domain-like"/>
    <property type="match status" value="1"/>
</dbReference>
<comment type="caution">
    <text evidence="2">The sequence shown here is derived from an EMBL/GenBank/DDBJ whole genome shotgun (WGS) entry which is preliminary data.</text>
</comment>
<evidence type="ECO:0000259" key="1">
    <source>
        <dbReference type="PROSITE" id="PS50144"/>
    </source>
</evidence>
<reference evidence="2" key="1">
    <citation type="submission" date="2021-02" db="EMBL/GenBank/DDBJ databases">
        <authorList>
            <person name="Nowell W R."/>
        </authorList>
    </citation>
    <scope>NUCLEOTIDE SEQUENCE</scope>
</reference>
<dbReference type="Gene3D" id="2.60.210.10">
    <property type="entry name" value="Apoptosis, Tumor Necrosis Factor Receptor Associated Protein 2, Chain A"/>
    <property type="match status" value="1"/>
</dbReference>
<dbReference type="EMBL" id="CAJNOQ010017770">
    <property type="protein sequence ID" value="CAF1407456.1"/>
    <property type="molecule type" value="Genomic_DNA"/>
</dbReference>
<gene>
    <name evidence="2" type="ORF">GPM918_LOCUS33418</name>
    <name evidence="3" type="ORF">SRO942_LOCUS34100</name>
</gene>
<dbReference type="OrthoDB" id="10005107at2759"/>
<evidence type="ECO:0000313" key="4">
    <source>
        <dbReference type="Proteomes" id="UP000663829"/>
    </source>
</evidence>
<dbReference type="PROSITE" id="PS50144">
    <property type="entry name" value="MATH"/>
    <property type="match status" value="1"/>
</dbReference>
<dbReference type="InterPro" id="IPR002083">
    <property type="entry name" value="MATH/TRAF_dom"/>
</dbReference>
<protein>
    <recommendedName>
        <fullName evidence="1">MATH domain-containing protein</fullName>
    </recommendedName>
</protein>
<name>A0A815LAT5_9BILA</name>
<evidence type="ECO:0000313" key="3">
    <source>
        <dbReference type="EMBL" id="CAF4298013.1"/>
    </source>
</evidence>
<dbReference type="AlphaFoldDB" id="A0A815LAT5"/>
<dbReference type="EMBL" id="CAJOBC010083191">
    <property type="protein sequence ID" value="CAF4298013.1"/>
    <property type="molecule type" value="Genomic_DNA"/>
</dbReference>
<evidence type="ECO:0000313" key="2">
    <source>
        <dbReference type="EMBL" id="CAF1407456.1"/>
    </source>
</evidence>
<organism evidence="2 4">
    <name type="scientific">Didymodactylos carnosus</name>
    <dbReference type="NCBI Taxonomy" id="1234261"/>
    <lineage>
        <taxon>Eukaryota</taxon>
        <taxon>Metazoa</taxon>
        <taxon>Spiralia</taxon>
        <taxon>Gnathifera</taxon>
        <taxon>Rotifera</taxon>
        <taxon>Eurotatoria</taxon>
        <taxon>Bdelloidea</taxon>
        <taxon>Philodinida</taxon>
        <taxon>Philodinidae</taxon>
        <taxon>Didymodactylos</taxon>
    </lineage>
</organism>
<accession>A0A815LAT5</accession>